<dbReference type="AlphaFoldDB" id="A0A7J5YEJ2"/>
<protein>
    <submittedName>
        <fullName evidence="2">Uncharacterized protein</fullName>
    </submittedName>
</protein>
<accession>A0A7J5YEJ2</accession>
<reference evidence="2 3" key="1">
    <citation type="submission" date="2020-03" db="EMBL/GenBank/DDBJ databases">
        <title>Dissostichus mawsoni Genome sequencing and assembly.</title>
        <authorList>
            <person name="Park H."/>
        </authorList>
    </citation>
    <scope>NUCLEOTIDE SEQUENCE [LARGE SCALE GENOMIC DNA]</scope>
    <source>
        <strain evidence="2">DM0001</strain>
        <tissue evidence="2">Muscle</tissue>
    </source>
</reference>
<feature type="region of interest" description="Disordered" evidence="1">
    <location>
        <begin position="1"/>
        <end position="20"/>
    </location>
</feature>
<name>A0A7J5YEJ2_DISMA</name>
<evidence type="ECO:0000313" key="2">
    <source>
        <dbReference type="EMBL" id="KAF3846967.1"/>
    </source>
</evidence>
<evidence type="ECO:0000313" key="3">
    <source>
        <dbReference type="Proteomes" id="UP000518266"/>
    </source>
</evidence>
<keyword evidence="3" id="KW-1185">Reference proteome</keyword>
<proteinExistence type="predicted"/>
<evidence type="ECO:0000256" key="1">
    <source>
        <dbReference type="SAM" id="MobiDB-lite"/>
    </source>
</evidence>
<dbReference type="EMBL" id="JAAKFY010000014">
    <property type="protein sequence ID" value="KAF3846967.1"/>
    <property type="molecule type" value="Genomic_DNA"/>
</dbReference>
<organism evidence="2 3">
    <name type="scientific">Dissostichus mawsoni</name>
    <name type="common">Antarctic cod</name>
    <dbReference type="NCBI Taxonomy" id="36200"/>
    <lineage>
        <taxon>Eukaryota</taxon>
        <taxon>Metazoa</taxon>
        <taxon>Chordata</taxon>
        <taxon>Craniata</taxon>
        <taxon>Vertebrata</taxon>
        <taxon>Euteleostomi</taxon>
        <taxon>Actinopterygii</taxon>
        <taxon>Neopterygii</taxon>
        <taxon>Teleostei</taxon>
        <taxon>Neoteleostei</taxon>
        <taxon>Acanthomorphata</taxon>
        <taxon>Eupercaria</taxon>
        <taxon>Perciformes</taxon>
        <taxon>Notothenioidei</taxon>
        <taxon>Nototheniidae</taxon>
        <taxon>Dissostichus</taxon>
    </lineage>
</organism>
<comment type="caution">
    <text evidence="2">The sequence shown here is derived from an EMBL/GenBank/DDBJ whole genome shotgun (WGS) entry which is preliminary data.</text>
</comment>
<dbReference type="Proteomes" id="UP000518266">
    <property type="component" value="Unassembled WGS sequence"/>
</dbReference>
<sequence length="85" mass="9110">MQQGQEETQSTKQTHPGLTDSQTLGLATLLLLLLGVTGDARRFVCGLGMSGGDSGATLTLFFPYSRRSYCSSCSQKPALSRMHGR</sequence>
<gene>
    <name evidence="2" type="ORF">F7725_004045</name>
</gene>